<keyword evidence="1" id="KW-0812">Transmembrane</keyword>
<proteinExistence type="predicted"/>
<dbReference type="EMBL" id="BAAATR010000011">
    <property type="protein sequence ID" value="GAA2245435.1"/>
    <property type="molecule type" value="Genomic_DNA"/>
</dbReference>
<keyword evidence="1" id="KW-1133">Transmembrane helix</keyword>
<gene>
    <name evidence="2" type="ORF">GCM10010430_29140</name>
</gene>
<keyword evidence="1" id="KW-0472">Membrane</keyword>
<dbReference type="Proteomes" id="UP001500305">
    <property type="component" value="Unassembled WGS sequence"/>
</dbReference>
<evidence type="ECO:0000256" key="1">
    <source>
        <dbReference type="SAM" id="Phobius"/>
    </source>
</evidence>
<accession>A0ABN3DZR4</accession>
<keyword evidence="3" id="KW-1185">Reference proteome</keyword>
<dbReference type="RefSeq" id="WP_344636775.1">
    <property type="nucleotide sequence ID" value="NZ_BAAATR010000011.1"/>
</dbReference>
<reference evidence="2 3" key="1">
    <citation type="journal article" date="2019" name="Int. J. Syst. Evol. Microbiol.">
        <title>The Global Catalogue of Microorganisms (GCM) 10K type strain sequencing project: providing services to taxonomists for standard genome sequencing and annotation.</title>
        <authorList>
            <consortium name="The Broad Institute Genomics Platform"/>
            <consortium name="The Broad Institute Genome Sequencing Center for Infectious Disease"/>
            <person name="Wu L."/>
            <person name="Ma J."/>
        </authorList>
    </citation>
    <scope>NUCLEOTIDE SEQUENCE [LARGE SCALE GENOMIC DNA]</scope>
    <source>
        <strain evidence="2 3">JCM 7356</strain>
    </source>
</reference>
<comment type="caution">
    <text evidence="2">The sequence shown here is derived from an EMBL/GenBank/DDBJ whole genome shotgun (WGS) entry which is preliminary data.</text>
</comment>
<feature type="transmembrane region" description="Helical" evidence="1">
    <location>
        <begin position="6"/>
        <end position="24"/>
    </location>
</feature>
<evidence type="ECO:0000313" key="2">
    <source>
        <dbReference type="EMBL" id="GAA2245435.1"/>
    </source>
</evidence>
<protein>
    <submittedName>
        <fullName evidence="2">Uncharacterized protein</fullName>
    </submittedName>
</protein>
<dbReference type="Pfam" id="PF19690">
    <property type="entry name" value="DUF6191"/>
    <property type="match status" value="1"/>
</dbReference>
<organism evidence="2 3">
    <name type="scientific">Kitasatospora cystarginea</name>
    <dbReference type="NCBI Taxonomy" id="58350"/>
    <lineage>
        <taxon>Bacteria</taxon>
        <taxon>Bacillati</taxon>
        <taxon>Actinomycetota</taxon>
        <taxon>Actinomycetes</taxon>
        <taxon>Kitasatosporales</taxon>
        <taxon>Streptomycetaceae</taxon>
        <taxon>Kitasatospora</taxon>
    </lineage>
</organism>
<dbReference type="InterPro" id="IPR045684">
    <property type="entry name" value="DUF6191"/>
</dbReference>
<sequence length="107" mass="12131">MNIFIWAVAAVAGLLLLDQVLLWLERRGWIYWRKRRAGIGAASTAGLMDELHAFLSPGRQHVAEEKERRLVLRDDDAESGEPLDRRIDLDSGRAVVRVRRRREGGGA</sequence>
<name>A0ABN3DZR4_9ACTN</name>
<evidence type="ECO:0000313" key="3">
    <source>
        <dbReference type="Proteomes" id="UP001500305"/>
    </source>
</evidence>